<dbReference type="AlphaFoldDB" id="A0A7D9DWW9"/>
<evidence type="ECO:0000313" key="2">
    <source>
        <dbReference type="Proteomes" id="UP001152795"/>
    </source>
</evidence>
<organism evidence="1 2">
    <name type="scientific">Paramuricea clavata</name>
    <name type="common">Red gorgonian</name>
    <name type="synonym">Violescent sea-whip</name>
    <dbReference type="NCBI Taxonomy" id="317549"/>
    <lineage>
        <taxon>Eukaryota</taxon>
        <taxon>Metazoa</taxon>
        <taxon>Cnidaria</taxon>
        <taxon>Anthozoa</taxon>
        <taxon>Octocorallia</taxon>
        <taxon>Malacalcyonacea</taxon>
        <taxon>Plexauridae</taxon>
        <taxon>Paramuricea</taxon>
    </lineage>
</organism>
<sequence>MAGECTSPLGNKLEICPSLKQLEDFYRNQVRFFEGKFIRKLKDGNLFRVTSESPQQKVISLEVSKLVFLKSLASRFSDNEVLERYPLYICEVQTLRRLCNIFGKDNLVRRFNSGDFTIIIPFYAVVENFVYELPQGTSIEISMGQLVLSIEHKGDNMKCLIPYGGSNPGEDDTLPDNFALRTIEVDGDTLQHPQYKGSGTLKVEKGYDFVYSACDVILPGDTLVIRNMIFYVISVVRDMFDPSGTKDLVRLDRSLNFNARRCIFFIKRPLQIISQEVSLPATKLKYVRRVSLRYHKEDVTLQQGELQITFFNAAFNKCGIMTHDIAIPVEELVS</sequence>
<protein>
    <submittedName>
        <fullName evidence="1">Uncharacterized protein</fullName>
    </submittedName>
</protein>
<dbReference type="Proteomes" id="UP001152795">
    <property type="component" value="Unassembled WGS sequence"/>
</dbReference>
<name>A0A7D9DWW9_PARCT</name>
<keyword evidence="2" id="KW-1185">Reference proteome</keyword>
<comment type="caution">
    <text evidence="1">The sequence shown here is derived from an EMBL/GenBank/DDBJ whole genome shotgun (WGS) entry which is preliminary data.</text>
</comment>
<proteinExistence type="predicted"/>
<evidence type="ECO:0000313" key="1">
    <source>
        <dbReference type="EMBL" id="CAB3994728.1"/>
    </source>
</evidence>
<reference evidence="1" key="1">
    <citation type="submission" date="2020-04" db="EMBL/GenBank/DDBJ databases">
        <authorList>
            <person name="Alioto T."/>
            <person name="Alioto T."/>
            <person name="Gomez Garrido J."/>
        </authorList>
    </citation>
    <scope>NUCLEOTIDE SEQUENCE</scope>
    <source>
        <strain evidence="1">A484AB</strain>
    </source>
</reference>
<gene>
    <name evidence="1" type="ORF">PACLA_8A009064</name>
</gene>
<accession>A0A7D9DWW9</accession>
<dbReference type="EMBL" id="CACRXK020002521">
    <property type="protein sequence ID" value="CAB3994728.1"/>
    <property type="molecule type" value="Genomic_DNA"/>
</dbReference>